<gene>
    <name evidence="1" type="ORF">TRL7639_00478</name>
</gene>
<evidence type="ECO:0000313" key="2">
    <source>
        <dbReference type="Proteomes" id="UP000193077"/>
    </source>
</evidence>
<proteinExistence type="predicted"/>
<reference evidence="1 2" key="1">
    <citation type="submission" date="2017-03" db="EMBL/GenBank/DDBJ databases">
        <authorList>
            <person name="Afonso C.L."/>
            <person name="Miller P.J."/>
            <person name="Scott M.A."/>
            <person name="Spackman E."/>
            <person name="Goraichik I."/>
            <person name="Dimitrov K.M."/>
            <person name="Suarez D.L."/>
            <person name="Swayne D.E."/>
        </authorList>
    </citation>
    <scope>NUCLEOTIDE SEQUENCE [LARGE SCALE GENOMIC DNA]</scope>
    <source>
        <strain evidence="1 2">CECT 7639</strain>
    </source>
</reference>
<accession>A0A1Y5RLR6</accession>
<dbReference type="AlphaFoldDB" id="A0A1Y5RLR6"/>
<sequence length="124" mass="13299">MTVTVNQTEVAALVGVTPRRIRTLESEGWFSRDAHGKYDVDEVKQVFAGMNPSNRLAGNLNNGKGYTIGANSNAAAVADDECLVISGGKHVPSYKAANSMFRCLIGWPRGALLTPTTEIPPRPL</sequence>
<organism evidence="1 2">
    <name type="scientific">Falsiruegeria litorea R37</name>
    <dbReference type="NCBI Taxonomy" id="1200284"/>
    <lineage>
        <taxon>Bacteria</taxon>
        <taxon>Pseudomonadati</taxon>
        <taxon>Pseudomonadota</taxon>
        <taxon>Alphaproteobacteria</taxon>
        <taxon>Rhodobacterales</taxon>
        <taxon>Roseobacteraceae</taxon>
        <taxon>Falsiruegeria</taxon>
    </lineage>
</organism>
<dbReference type="RefSeq" id="WP_085794197.1">
    <property type="nucleotide sequence ID" value="NZ_FWFO01000001.1"/>
</dbReference>
<dbReference type="Proteomes" id="UP000193077">
    <property type="component" value="Unassembled WGS sequence"/>
</dbReference>
<keyword evidence="2" id="KW-1185">Reference proteome</keyword>
<name>A0A1Y5RLR6_9RHOB</name>
<dbReference type="EMBL" id="FWFO01000001">
    <property type="protein sequence ID" value="SLN20051.1"/>
    <property type="molecule type" value="Genomic_DNA"/>
</dbReference>
<evidence type="ECO:0000313" key="1">
    <source>
        <dbReference type="EMBL" id="SLN20051.1"/>
    </source>
</evidence>
<protein>
    <submittedName>
        <fullName evidence="1">Uncharacterized protein</fullName>
    </submittedName>
</protein>